<dbReference type="EMBL" id="AP018738">
    <property type="protein sequence ID" value="BBE50976.1"/>
    <property type="molecule type" value="Genomic_DNA"/>
</dbReference>
<dbReference type="STRING" id="1188319.OYT1_02080"/>
<protein>
    <submittedName>
        <fullName evidence="3">3'3'-cGAMP-specific phosphodiesterase 1</fullName>
    </submittedName>
</protein>
<dbReference type="InterPro" id="IPR006674">
    <property type="entry name" value="HD_domain"/>
</dbReference>
<reference evidence="3 4" key="1">
    <citation type="submission" date="2018-06" db="EMBL/GenBank/DDBJ databases">
        <title>OYT1 Genome Sequencing.</title>
        <authorList>
            <person name="Kato S."/>
            <person name="Itoh T."/>
            <person name="Ohkuma M."/>
        </authorList>
    </citation>
    <scope>NUCLEOTIDE SEQUENCE [LARGE SCALE GENOMIC DNA]</scope>
    <source>
        <strain evidence="3 4">OYT1</strain>
    </source>
</reference>
<accession>A0A2Z6GBX4</accession>
<name>A0A2Z6GBX4_9PROT</name>
<dbReference type="Pfam" id="PF13487">
    <property type="entry name" value="HD_5"/>
    <property type="match status" value="1"/>
</dbReference>
<evidence type="ECO:0000313" key="4">
    <source>
        <dbReference type="Proteomes" id="UP000033070"/>
    </source>
</evidence>
<dbReference type="InterPro" id="IPR037522">
    <property type="entry name" value="HD_GYP_dom"/>
</dbReference>
<dbReference type="SMART" id="SM00471">
    <property type="entry name" value="HDc"/>
    <property type="match status" value="2"/>
</dbReference>
<dbReference type="Proteomes" id="UP000033070">
    <property type="component" value="Chromosome"/>
</dbReference>
<dbReference type="PANTHER" id="PTHR43155">
    <property type="entry name" value="CYCLIC DI-GMP PHOSPHODIESTERASE PA4108-RELATED"/>
    <property type="match status" value="1"/>
</dbReference>
<dbReference type="InterPro" id="IPR006675">
    <property type="entry name" value="HDIG_dom"/>
</dbReference>
<dbReference type="PANTHER" id="PTHR43155:SF1">
    <property type="entry name" value="3'3'-CGAMP-SPECIFIC PHOSPHODIESTERASE 1"/>
    <property type="match status" value="1"/>
</dbReference>
<feature type="domain" description="HD-GYP" evidence="2">
    <location>
        <begin position="214"/>
        <end position="408"/>
    </location>
</feature>
<dbReference type="CDD" id="cd00077">
    <property type="entry name" value="HDc"/>
    <property type="match status" value="2"/>
</dbReference>
<dbReference type="OrthoDB" id="9780948at2"/>
<dbReference type="AlphaFoldDB" id="A0A2Z6GBX4"/>
<keyword evidence="4" id="KW-1185">Reference proteome</keyword>
<evidence type="ECO:0000259" key="2">
    <source>
        <dbReference type="PROSITE" id="PS51832"/>
    </source>
</evidence>
<sequence>MSKFIINLHEVVYSLSDALDLVGVTHIHHGKRVAYMAVECAKVMGWQKKQIDSLYQASILHDCGVSKTIIHKRLAQLEWEQEGDHCKIGASLLKSCPLLEYLSPIVLHHHTHWSTLKNMDLPDEVKLSANCIYLVDRVDVLSLGFMVDQSNLLLAREEIRQKIAERSGDWFCPELVDAFMRVSRSEAFWLSLENEHVTEYVSAWLSDTPEREMDFEELRSIVSIFSYIVDAKSSFTKDHSDGVARLARYLGEQFHLSELSCDMLELAGLLHDIGKLRQPDELLDKPGKLTSEEYSSIQRHSFDTYVILKSIKGLEKITQWAAQHHERADGSGYPYHLQNGSLSLEARIVAVADVFQALAQKRPYRDSLQTSQIIHIINEMVVDGKLDREVVMCVDKNLSECWNIAMGV</sequence>
<evidence type="ECO:0000259" key="1">
    <source>
        <dbReference type="PROSITE" id="PS51831"/>
    </source>
</evidence>
<dbReference type="RefSeq" id="WP_062627196.1">
    <property type="nucleotide sequence ID" value="NZ_AP018738.1"/>
</dbReference>
<dbReference type="SUPFAM" id="SSF109604">
    <property type="entry name" value="HD-domain/PDEase-like"/>
    <property type="match status" value="2"/>
</dbReference>
<dbReference type="PROSITE" id="PS51831">
    <property type="entry name" value="HD"/>
    <property type="match status" value="1"/>
</dbReference>
<dbReference type="InterPro" id="IPR003607">
    <property type="entry name" value="HD/PDEase_dom"/>
</dbReference>
<dbReference type="Pfam" id="PF01966">
    <property type="entry name" value="HD"/>
    <property type="match status" value="1"/>
</dbReference>
<evidence type="ECO:0000313" key="3">
    <source>
        <dbReference type="EMBL" id="BBE50976.1"/>
    </source>
</evidence>
<gene>
    <name evidence="3" type="ORF">OYT1_ch1420</name>
</gene>
<proteinExistence type="predicted"/>
<dbReference type="NCBIfam" id="TIGR00277">
    <property type="entry name" value="HDIG"/>
    <property type="match status" value="1"/>
</dbReference>
<feature type="domain" description="HD" evidence="1">
    <location>
        <begin position="236"/>
        <end position="358"/>
    </location>
</feature>
<dbReference type="GO" id="GO:0008081">
    <property type="term" value="F:phosphoric diester hydrolase activity"/>
    <property type="evidence" value="ECO:0007669"/>
    <property type="project" value="UniProtKB-ARBA"/>
</dbReference>
<dbReference type="Gene3D" id="1.10.3210.10">
    <property type="entry name" value="Hypothetical protein af1432"/>
    <property type="match status" value="2"/>
</dbReference>
<dbReference type="KEGG" id="fam:OYT1_ch1420"/>
<dbReference type="PROSITE" id="PS51832">
    <property type="entry name" value="HD_GYP"/>
    <property type="match status" value="1"/>
</dbReference>
<organism evidence="3 4">
    <name type="scientific">Ferriphaselus amnicola</name>
    <dbReference type="NCBI Taxonomy" id="1188319"/>
    <lineage>
        <taxon>Bacteria</taxon>
        <taxon>Pseudomonadati</taxon>
        <taxon>Pseudomonadota</taxon>
        <taxon>Betaproteobacteria</taxon>
        <taxon>Nitrosomonadales</taxon>
        <taxon>Gallionellaceae</taxon>
        <taxon>Ferriphaselus</taxon>
    </lineage>
</organism>